<sequence length="565" mass="64213">MYTDRQPRDADSTVVLEERIEEVTTSTTFSDLDDLDVNDCNDAFECVPNANKSVRVAFPELGVDLVDSSVYCFDSNSFLEDKSVRITDLLSWEENWLFQKKRKSDCDVVAQYCFSTLDAADSVNRMLIPNPSHLLQAKVGTKEIDELSDLSEHNSGISVTFSEDEENVENDFVDEEYLQSYEICLIPENGYLSDRLSESELSKEEAVQVKAKSATSFNKKATNEAICVEVVPKNVPIPQFVPSQQRLTETVDDPCFVFPPGSASVQSGILIQFCCRVKGSQPIGVSWFRGDHRLENDHYYRIKHSGNDHILEIKSTNVQIAGNYSCVVFNHLNQKWSDFTLHVKTYQKSRKEKSLSSSQPTYLNKIEKEVVRKESPSVIQRTWDQRRAEEKSEKRQAEFESEESVPPPLPDDTVGASITPTASIAEREHRKWEECAVKWPNNPYTKENIERRNLLRAVSLDSVLDDCSLSDECDKMPNLSPSKDLTRYKRDYFVPVVEKDEALNCFEEKVHSLTARNLTKFREQSKDVTENPTVVISRSKSLMDIDKCQPCSSNSSETCSPTNEG</sequence>
<keyword evidence="1" id="KW-0393">Immunoglobulin domain</keyword>
<protein>
    <recommendedName>
        <fullName evidence="3">Ig-like domain-containing protein</fullName>
    </recommendedName>
</protein>
<keyword evidence="5" id="KW-1185">Reference proteome</keyword>
<dbReference type="CDD" id="cd00096">
    <property type="entry name" value="Ig"/>
    <property type="match status" value="1"/>
</dbReference>
<evidence type="ECO:0000256" key="2">
    <source>
        <dbReference type="SAM" id="MobiDB-lite"/>
    </source>
</evidence>
<proteinExistence type="predicted"/>
<comment type="caution">
    <text evidence="4">The sequence shown here is derived from an EMBL/GenBank/DDBJ whole genome shotgun (WGS) entry which is preliminary data.</text>
</comment>
<dbReference type="Gene3D" id="2.60.40.10">
    <property type="entry name" value="Immunoglobulins"/>
    <property type="match status" value="1"/>
</dbReference>
<dbReference type="FunFam" id="2.60.40.10:FF:000107">
    <property type="entry name" value="Myosin, light chain kinase a"/>
    <property type="match status" value="1"/>
</dbReference>
<dbReference type="Pfam" id="PF07679">
    <property type="entry name" value="I-set"/>
    <property type="match status" value="1"/>
</dbReference>
<reference evidence="4 5" key="1">
    <citation type="journal article" date="2018" name="Gigascience">
        <title>Genomes of trombidid mites reveal novel predicted allergens and laterally-transferred genes associated with secondary metabolism.</title>
        <authorList>
            <person name="Dong X."/>
            <person name="Chaisiri K."/>
            <person name="Xia D."/>
            <person name="Armstrong S.D."/>
            <person name="Fang Y."/>
            <person name="Donnelly M.J."/>
            <person name="Kadowaki T."/>
            <person name="McGarry J.W."/>
            <person name="Darby A.C."/>
            <person name="Makepeace B.L."/>
        </authorList>
    </citation>
    <scope>NUCLEOTIDE SEQUENCE [LARGE SCALE GENOMIC DNA]</scope>
    <source>
        <strain evidence="4">UoL-UT</strain>
    </source>
</reference>
<gene>
    <name evidence="4" type="ORF">B4U80_12875</name>
</gene>
<dbReference type="InterPro" id="IPR013098">
    <property type="entry name" value="Ig_I-set"/>
</dbReference>
<dbReference type="Proteomes" id="UP000288716">
    <property type="component" value="Unassembled WGS sequence"/>
</dbReference>
<organism evidence="4 5">
    <name type="scientific">Leptotrombidium deliense</name>
    <dbReference type="NCBI Taxonomy" id="299467"/>
    <lineage>
        <taxon>Eukaryota</taxon>
        <taxon>Metazoa</taxon>
        <taxon>Ecdysozoa</taxon>
        <taxon>Arthropoda</taxon>
        <taxon>Chelicerata</taxon>
        <taxon>Arachnida</taxon>
        <taxon>Acari</taxon>
        <taxon>Acariformes</taxon>
        <taxon>Trombidiformes</taxon>
        <taxon>Prostigmata</taxon>
        <taxon>Anystina</taxon>
        <taxon>Parasitengona</taxon>
        <taxon>Trombiculoidea</taxon>
        <taxon>Trombiculidae</taxon>
        <taxon>Leptotrombidium</taxon>
    </lineage>
</organism>
<dbReference type="SUPFAM" id="SSF48726">
    <property type="entry name" value="Immunoglobulin"/>
    <property type="match status" value="1"/>
</dbReference>
<dbReference type="PANTHER" id="PTHR47633">
    <property type="entry name" value="IMMUNOGLOBULIN"/>
    <property type="match status" value="1"/>
</dbReference>
<evidence type="ECO:0000259" key="3">
    <source>
        <dbReference type="PROSITE" id="PS50835"/>
    </source>
</evidence>
<dbReference type="EMBL" id="NCKV01000136">
    <property type="protein sequence ID" value="RWS31539.1"/>
    <property type="molecule type" value="Genomic_DNA"/>
</dbReference>
<feature type="region of interest" description="Disordered" evidence="2">
    <location>
        <begin position="381"/>
        <end position="416"/>
    </location>
</feature>
<dbReference type="AlphaFoldDB" id="A0A443SVK1"/>
<dbReference type="InterPro" id="IPR003598">
    <property type="entry name" value="Ig_sub2"/>
</dbReference>
<dbReference type="OrthoDB" id="10072397at2759"/>
<evidence type="ECO:0000313" key="4">
    <source>
        <dbReference type="EMBL" id="RWS31539.1"/>
    </source>
</evidence>
<evidence type="ECO:0000256" key="1">
    <source>
        <dbReference type="ARBA" id="ARBA00023319"/>
    </source>
</evidence>
<dbReference type="VEuPathDB" id="VectorBase:LDEU000502"/>
<dbReference type="PROSITE" id="PS50835">
    <property type="entry name" value="IG_LIKE"/>
    <property type="match status" value="1"/>
</dbReference>
<dbReference type="SMART" id="SM00409">
    <property type="entry name" value="IG"/>
    <property type="match status" value="1"/>
</dbReference>
<dbReference type="InterPro" id="IPR036179">
    <property type="entry name" value="Ig-like_dom_sf"/>
</dbReference>
<dbReference type="InterPro" id="IPR007110">
    <property type="entry name" value="Ig-like_dom"/>
</dbReference>
<dbReference type="InterPro" id="IPR003599">
    <property type="entry name" value="Ig_sub"/>
</dbReference>
<accession>A0A443SVK1</accession>
<dbReference type="InterPro" id="IPR013783">
    <property type="entry name" value="Ig-like_fold"/>
</dbReference>
<name>A0A443SVK1_9ACAR</name>
<feature type="domain" description="Ig-like" evidence="3">
    <location>
        <begin position="254"/>
        <end position="356"/>
    </location>
</feature>
<feature type="compositionally biased region" description="Basic and acidic residues" evidence="2">
    <location>
        <begin position="383"/>
        <end position="398"/>
    </location>
</feature>
<dbReference type="SMART" id="SM00408">
    <property type="entry name" value="IGc2"/>
    <property type="match status" value="1"/>
</dbReference>
<dbReference type="STRING" id="299467.A0A443SVK1"/>
<dbReference type="PANTHER" id="PTHR47633:SF11">
    <property type="entry name" value="IG-LIKE DOMAIN-CONTAINING PROTEIN"/>
    <property type="match status" value="1"/>
</dbReference>
<evidence type="ECO:0000313" key="5">
    <source>
        <dbReference type="Proteomes" id="UP000288716"/>
    </source>
</evidence>